<comment type="function">
    <text evidence="13">Part of the Sec protein translocase complex. Interacts with the SecYEG preprotein conducting channel. Has a central role in coupling the hydrolysis of ATP to the transfer of proteins into and across the cell membrane, serving as an ATP-driven molecular motor driving the stepwise translocation of polypeptide chains across the membrane.</text>
</comment>
<dbReference type="InterPro" id="IPR014001">
    <property type="entry name" value="Helicase_ATP-bd"/>
</dbReference>
<keyword evidence="22" id="KW-1185">Reference proteome</keyword>
<dbReference type="SUPFAM" id="SSF81886">
    <property type="entry name" value="Helical scaffold and wing domains of SecA"/>
    <property type="match status" value="1"/>
</dbReference>
<proteinExistence type="inferred from homology"/>
<keyword evidence="7 13" id="KW-0547">Nucleotide-binding</keyword>
<comment type="catalytic activity">
    <reaction evidence="13">
        <text>ATP + H2O + cellular proteinSide 1 = ADP + phosphate + cellular proteinSide 2.</text>
        <dbReference type="EC" id="7.4.2.8"/>
    </reaction>
</comment>
<dbReference type="CDD" id="cd17928">
    <property type="entry name" value="DEXDc_SecA"/>
    <property type="match status" value="1"/>
</dbReference>
<dbReference type="GO" id="GO:0043952">
    <property type="term" value="P:protein transport by the Sec complex"/>
    <property type="evidence" value="ECO:0007669"/>
    <property type="project" value="TreeGrafter"/>
</dbReference>
<feature type="binding site" evidence="13">
    <location>
        <position position="180"/>
    </location>
    <ligand>
        <name>ATP</name>
        <dbReference type="ChEBI" id="CHEBI:30616"/>
    </ligand>
</feature>
<dbReference type="EC" id="7.4.2.8" evidence="13"/>
<reference evidence="20 22" key="3">
    <citation type="submission" date="2024-08" db="EMBL/GenBank/DDBJ databases">
        <authorList>
            <person name="Wei W."/>
        </authorList>
    </citation>
    <scope>NUCLEOTIDE SEQUENCE [LARGE SCALE GENOMIC DNA]</scope>
    <source>
        <strain evidence="20 22">XU2</strain>
    </source>
</reference>
<dbReference type="GO" id="GO:0005829">
    <property type="term" value="C:cytosol"/>
    <property type="evidence" value="ECO:0007669"/>
    <property type="project" value="TreeGrafter"/>
</dbReference>
<dbReference type="GO" id="GO:0065002">
    <property type="term" value="P:intracellular protein transmembrane transport"/>
    <property type="evidence" value="ECO:0007669"/>
    <property type="project" value="UniProtKB-UniRule"/>
</dbReference>
<dbReference type="Pfam" id="PF21090">
    <property type="entry name" value="P-loop_SecA"/>
    <property type="match status" value="1"/>
</dbReference>
<dbReference type="InterPro" id="IPR001650">
    <property type="entry name" value="Helicase_C-like"/>
</dbReference>
<name>A0A5M8QS66_9BACT</name>
<reference evidence="19 21" key="2">
    <citation type="submission" date="2019-09" db="EMBL/GenBank/DDBJ databases">
        <title>A bacterium isolated from glacier soil.</title>
        <authorList>
            <person name="Liu Q."/>
        </authorList>
    </citation>
    <scope>NUCLEOTIDE SEQUENCE [LARGE SCALE GENOMIC DNA]</scope>
    <source>
        <strain evidence="19 21">MDT1-10-3</strain>
    </source>
</reference>
<feature type="binding site" evidence="13">
    <location>
        <begin position="198"/>
        <end position="202"/>
    </location>
    <ligand>
        <name>ATP</name>
        <dbReference type="ChEBI" id="CHEBI:30616"/>
    </ligand>
</feature>
<dbReference type="GO" id="GO:0005886">
    <property type="term" value="C:plasma membrane"/>
    <property type="evidence" value="ECO:0007669"/>
    <property type="project" value="UniProtKB-SubCell"/>
</dbReference>
<feature type="binding site" evidence="13">
    <location>
        <position position="698"/>
    </location>
    <ligand>
        <name>ATP</name>
        <dbReference type="ChEBI" id="CHEBI:30616"/>
    </ligand>
</feature>
<dbReference type="EMBL" id="VKKZ01000010">
    <property type="protein sequence ID" value="KAA6437343.1"/>
    <property type="molecule type" value="Genomic_DNA"/>
</dbReference>
<evidence type="ECO:0000256" key="3">
    <source>
        <dbReference type="ARBA" id="ARBA00022448"/>
    </source>
</evidence>
<dbReference type="Gene3D" id="3.90.1440.10">
    <property type="entry name" value="SecA, preprotein cross-linking domain"/>
    <property type="match status" value="1"/>
</dbReference>
<keyword evidence="9 13" id="KW-0653">Protein transport</keyword>
<evidence type="ECO:0000256" key="9">
    <source>
        <dbReference type="ARBA" id="ARBA00022927"/>
    </source>
</evidence>
<reference evidence="19 21" key="1">
    <citation type="submission" date="2019-07" db="EMBL/GenBank/DDBJ databases">
        <authorList>
            <person name="Qu J.-H."/>
        </authorList>
    </citation>
    <scope>NUCLEOTIDE SEQUENCE [LARGE SCALE GENOMIC DNA]</scope>
    <source>
        <strain evidence="19 21">MDT1-10-3</strain>
    </source>
</reference>
<comment type="subcellular location">
    <subcellularLocation>
        <location evidence="13">Cell membrane</location>
        <topology evidence="13">Peripheral membrane protein</topology>
        <orientation evidence="13">Cytoplasmic side</orientation>
    </subcellularLocation>
    <subcellularLocation>
        <location evidence="1 13">Cytoplasm</location>
    </subcellularLocation>
    <text evidence="13">Distribution is 50-50.</text>
</comment>
<dbReference type="FunFam" id="3.40.50.300:FF:000694">
    <property type="entry name" value="Preprotein translocase subunit SecA"/>
    <property type="match status" value="1"/>
</dbReference>
<evidence type="ECO:0000259" key="17">
    <source>
        <dbReference type="PROSITE" id="PS51194"/>
    </source>
</evidence>
<dbReference type="PRINTS" id="PR00906">
    <property type="entry name" value="SECA"/>
</dbReference>
<dbReference type="FunFam" id="3.40.50.300:FF:000246">
    <property type="entry name" value="Preprotein translocase subunit SecA"/>
    <property type="match status" value="1"/>
</dbReference>
<evidence type="ECO:0000256" key="2">
    <source>
        <dbReference type="ARBA" id="ARBA00007650"/>
    </source>
</evidence>
<feature type="compositionally biased region" description="Low complexity" evidence="15">
    <location>
        <begin position="1032"/>
        <end position="1043"/>
    </location>
</feature>
<dbReference type="Pfam" id="PF07517">
    <property type="entry name" value="SecA_DEAD"/>
    <property type="match status" value="1"/>
</dbReference>
<dbReference type="OrthoDB" id="9805579at2"/>
<dbReference type="HAMAP" id="MF_01382">
    <property type="entry name" value="SecA"/>
    <property type="match status" value="1"/>
</dbReference>
<evidence type="ECO:0000256" key="8">
    <source>
        <dbReference type="ARBA" id="ARBA00022840"/>
    </source>
</evidence>
<evidence type="ECO:0000256" key="12">
    <source>
        <dbReference type="ARBA" id="ARBA00023136"/>
    </source>
</evidence>
<evidence type="ECO:0000256" key="7">
    <source>
        <dbReference type="ARBA" id="ARBA00022741"/>
    </source>
</evidence>
<dbReference type="InterPro" id="IPR011116">
    <property type="entry name" value="SecA_Wing/Scaffold"/>
</dbReference>
<keyword evidence="4 13" id="KW-1003">Cell membrane</keyword>
<dbReference type="SMART" id="SM00957">
    <property type="entry name" value="SecA_DEAD"/>
    <property type="match status" value="1"/>
</dbReference>
<dbReference type="SUPFAM" id="SSF52540">
    <property type="entry name" value="P-loop containing nucleoside triphosphate hydrolases"/>
    <property type="match status" value="2"/>
</dbReference>
<evidence type="ECO:0000256" key="1">
    <source>
        <dbReference type="ARBA" id="ARBA00004496"/>
    </source>
</evidence>
<dbReference type="InterPro" id="IPR011130">
    <property type="entry name" value="SecA_preprotein_X-link_dom"/>
</dbReference>
<keyword evidence="3 13" id="KW-0813">Transport</keyword>
<dbReference type="PANTHER" id="PTHR30612:SF0">
    <property type="entry name" value="CHLOROPLAST PROTEIN-TRANSPORTING ATPASE"/>
    <property type="match status" value="1"/>
</dbReference>
<evidence type="ECO:0000313" key="20">
    <source>
        <dbReference type="EMBL" id="MFA1771980.1"/>
    </source>
</evidence>
<keyword evidence="5 13" id="KW-0963">Cytoplasm</keyword>
<keyword evidence="6" id="KW-0997">Cell inner membrane</keyword>
<dbReference type="Gene3D" id="1.10.3060.10">
    <property type="entry name" value="Helical scaffold and wing domains of SecA"/>
    <property type="match status" value="1"/>
</dbReference>
<feature type="domain" description="Helicase ATP-binding" evidence="16">
    <location>
        <begin position="182"/>
        <end position="341"/>
    </location>
</feature>
<feature type="region of interest" description="Disordered" evidence="15">
    <location>
        <begin position="1032"/>
        <end position="1076"/>
    </location>
</feature>
<dbReference type="SMART" id="SM00958">
    <property type="entry name" value="SecA_PP_bind"/>
    <property type="match status" value="1"/>
</dbReference>
<dbReference type="GO" id="GO:0006605">
    <property type="term" value="P:protein targeting"/>
    <property type="evidence" value="ECO:0007669"/>
    <property type="project" value="UniProtKB-UniRule"/>
</dbReference>
<dbReference type="Pfam" id="PF07516">
    <property type="entry name" value="SecA_SW"/>
    <property type="match status" value="1"/>
</dbReference>
<evidence type="ECO:0000256" key="13">
    <source>
        <dbReference type="HAMAP-Rule" id="MF_01382"/>
    </source>
</evidence>
<dbReference type="CDD" id="cd18803">
    <property type="entry name" value="SF2_C_secA"/>
    <property type="match status" value="1"/>
</dbReference>
<feature type="domain" description="Helicase C-terminal" evidence="17">
    <location>
        <begin position="616"/>
        <end position="792"/>
    </location>
</feature>
<dbReference type="AlphaFoldDB" id="A0A5M8QS66"/>
<dbReference type="InterPro" id="IPR036670">
    <property type="entry name" value="SecA_X-link_sf"/>
</dbReference>
<dbReference type="Proteomes" id="UP001570846">
    <property type="component" value="Unassembled WGS sequence"/>
</dbReference>
<evidence type="ECO:0000256" key="11">
    <source>
        <dbReference type="ARBA" id="ARBA00023010"/>
    </source>
</evidence>
<dbReference type="InterPro" id="IPR014018">
    <property type="entry name" value="SecA_motor_DEAD"/>
</dbReference>
<evidence type="ECO:0000259" key="18">
    <source>
        <dbReference type="PROSITE" id="PS51196"/>
    </source>
</evidence>
<dbReference type="InterPro" id="IPR000185">
    <property type="entry name" value="SecA"/>
</dbReference>
<evidence type="ECO:0000313" key="19">
    <source>
        <dbReference type="EMBL" id="KAA6437343.1"/>
    </source>
</evidence>
<protein>
    <recommendedName>
        <fullName evidence="13 14">Protein translocase subunit SecA</fullName>
        <ecNumber evidence="13">7.4.2.8</ecNumber>
    </recommendedName>
</protein>
<evidence type="ECO:0000313" key="21">
    <source>
        <dbReference type="Proteomes" id="UP000323866"/>
    </source>
</evidence>
<dbReference type="SUPFAM" id="SSF81767">
    <property type="entry name" value="Pre-protein crosslinking domain of SecA"/>
    <property type="match status" value="1"/>
</dbReference>
<comment type="caution">
    <text evidence="19">The sequence shown here is derived from an EMBL/GenBank/DDBJ whole genome shotgun (WGS) entry which is preliminary data.</text>
</comment>
<sequence length="1126" mass="128581">MFDFVGKTVAKIFGTKSERDIKGVLPYVTLINQEFSKLTSLSDDQLRARTQEVQAVIAERLKPIDDKVTVLYQRIENEPELDIAQKEEIFTEIDGLEKDRNKDLEVVLMEVLPQAFAIVKETARRFKENGQLTVTATELDHTFAARKPNVQINGNQAIWANRWIAAGTEVVWDMLHYDVQLIGGIVLHQGKIAEMATGEGKTLVATLPAFLNALAKRGVHVVTVNDYLAKRDSEWMAPLFEFHGITIDCIDKHQPNTDARRNAYLADITYGTNNEFGFDYLRDNMSREPGELVQRKHHYAMVDEVDSVLIDDARTPLIISGPVPRGDEHEFYVLKPRVAMLVENQRKLISNYLVEAKRLIKEGNDKEGGLALFRAYRGLPKNKPLIKFLSETGVRQILLKTEAFYLQDHSRQMPEADKPLYFTIDEKHNQIELTEKGIDLITGQGEDPQLFILPDIGTEIANIENHKELSADDKLHQKEKLIQDYQEKSQRVHTINQLLKAYTLFEKDTEYIVTDDHKVKIVDEQTGRVMEGRRYSDGLHQAIEAKENVRVEDATQTYATVTLQNYFRMYHKLAGMTGTAETEAGEFWEIYKLDVVVIPTNRVAQRKDEHDKVYKTMREKYNAVAEEIQELTKQGRPVLVGTTSVEISELVSRMLKLRGIPHQVLNAKHHQREAEIVAEAGKPSTVTIATNMAGRGTDIKLTPESKAAGGLAIIGTERHESRRVDRQLRGRAGRQGDPGSSQFFVSLEDSLMRLFGSDRIARLMDRMGLEEGEVIQHSMITNSIERAQKKVEENNFGTRKRLLEYDDVMNAQREVVYKRRRNALYGERLELDIWNMIYDTAEDIVQTYKATGNHEDFLLHIIRVYGFNSAITAPELAGQSVDVLMDRLYNEALEFYLAKNHQIMEQSAPIMADIYQNRGPMIENIAVPFSDGRKQITAVANLEKVYNTKGRELIKTVEKVISLATIDQAWTQHLREMDDLKQSVQNAVYEQKDPLLIYKFESFELFKRMISKVNEETVSFLFKADLPVQQEAPAPVQEARQPQAPRPPRLQEQKEEVHSTLEETIPSMPSMPQAPAPKQVPVRAEKVVGRNDRVSVQYADGRVMKDVKFKNVENDLLNNRCVLIED</sequence>
<feature type="domain" description="SecA family profile" evidence="18">
    <location>
        <begin position="6"/>
        <end position="776"/>
    </location>
</feature>
<organism evidence="19 21">
    <name type="scientific">Rufibacter glacialis</name>
    <dbReference type="NCBI Taxonomy" id="1259555"/>
    <lineage>
        <taxon>Bacteria</taxon>
        <taxon>Pseudomonadati</taxon>
        <taxon>Bacteroidota</taxon>
        <taxon>Cytophagia</taxon>
        <taxon>Cytophagales</taxon>
        <taxon>Hymenobacteraceae</taxon>
        <taxon>Rufibacter</taxon>
    </lineage>
</organism>
<comment type="subunit">
    <text evidence="13">Monomer and homodimer. Part of the essential Sec protein translocation apparatus which comprises SecA, SecYEG and auxiliary proteins SecDF. Other proteins may also be involved.</text>
</comment>
<dbReference type="InterPro" id="IPR020937">
    <property type="entry name" value="SecA_CS"/>
</dbReference>
<evidence type="ECO:0000256" key="5">
    <source>
        <dbReference type="ARBA" id="ARBA00022490"/>
    </source>
</evidence>
<dbReference type="PROSITE" id="PS51194">
    <property type="entry name" value="HELICASE_CTER"/>
    <property type="match status" value="1"/>
</dbReference>
<evidence type="ECO:0000256" key="15">
    <source>
        <dbReference type="SAM" id="MobiDB-lite"/>
    </source>
</evidence>
<feature type="compositionally biased region" description="Low complexity" evidence="15">
    <location>
        <begin position="1066"/>
        <end position="1076"/>
    </location>
</feature>
<dbReference type="GO" id="GO:0008564">
    <property type="term" value="F:protein-exporting ATPase activity"/>
    <property type="evidence" value="ECO:0007669"/>
    <property type="project" value="UniProtKB-EC"/>
</dbReference>
<evidence type="ECO:0000259" key="16">
    <source>
        <dbReference type="PROSITE" id="PS51192"/>
    </source>
</evidence>
<dbReference type="InterPro" id="IPR044722">
    <property type="entry name" value="SecA_SF2_C"/>
</dbReference>
<dbReference type="Pfam" id="PF01043">
    <property type="entry name" value="SecA_PP_bind"/>
    <property type="match status" value="1"/>
</dbReference>
<dbReference type="PROSITE" id="PS01312">
    <property type="entry name" value="SECA"/>
    <property type="match status" value="1"/>
</dbReference>
<dbReference type="InterPro" id="IPR027417">
    <property type="entry name" value="P-loop_NTPase"/>
</dbReference>
<dbReference type="InterPro" id="IPR036266">
    <property type="entry name" value="SecA_Wing/Scaffold_sf"/>
</dbReference>
<evidence type="ECO:0000256" key="10">
    <source>
        <dbReference type="ARBA" id="ARBA00022967"/>
    </source>
</evidence>
<dbReference type="PROSITE" id="PS51196">
    <property type="entry name" value="SECA_MOTOR_DEAD"/>
    <property type="match status" value="1"/>
</dbReference>
<dbReference type="GO" id="GO:0017038">
    <property type="term" value="P:protein import"/>
    <property type="evidence" value="ECO:0007669"/>
    <property type="project" value="InterPro"/>
</dbReference>
<dbReference type="EMBL" id="JBGOGF010000006">
    <property type="protein sequence ID" value="MFA1771980.1"/>
    <property type="molecule type" value="Genomic_DNA"/>
</dbReference>
<keyword evidence="10 13" id="KW-1278">Translocase</keyword>
<dbReference type="NCBIfam" id="TIGR00963">
    <property type="entry name" value="secA"/>
    <property type="match status" value="1"/>
</dbReference>
<evidence type="ECO:0000256" key="14">
    <source>
        <dbReference type="RuleBase" id="RU003874"/>
    </source>
</evidence>
<dbReference type="GO" id="GO:0031522">
    <property type="term" value="C:cell envelope Sec protein transport complex"/>
    <property type="evidence" value="ECO:0007669"/>
    <property type="project" value="TreeGrafter"/>
</dbReference>
<dbReference type="PANTHER" id="PTHR30612">
    <property type="entry name" value="SECA INNER MEMBRANE COMPONENT OF SEC PROTEIN SECRETION SYSTEM"/>
    <property type="match status" value="1"/>
</dbReference>
<dbReference type="Gene3D" id="3.40.50.300">
    <property type="entry name" value="P-loop containing nucleotide triphosphate hydrolases"/>
    <property type="match status" value="3"/>
</dbReference>
<dbReference type="PROSITE" id="PS51192">
    <property type="entry name" value="HELICASE_ATP_BIND_1"/>
    <property type="match status" value="1"/>
</dbReference>
<evidence type="ECO:0000256" key="4">
    <source>
        <dbReference type="ARBA" id="ARBA00022475"/>
    </source>
</evidence>
<evidence type="ECO:0000313" key="22">
    <source>
        <dbReference type="Proteomes" id="UP001570846"/>
    </source>
</evidence>
<keyword evidence="8 13" id="KW-0067">ATP-binding</keyword>
<dbReference type="InterPro" id="IPR011115">
    <property type="entry name" value="SecA_DEAD"/>
</dbReference>
<dbReference type="GO" id="GO:0005524">
    <property type="term" value="F:ATP binding"/>
    <property type="evidence" value="ECO:0007669"/>
    <property type="project" value="UniProtKB-UniRule"/>
</dbReference>
<dbReference type="RefSeq" id="WP_149096968.1">
    <property type="nucleotide sequence ID" value="NZ_BMMG01000001.1"/>
</dbReference>
<feature type="compositionally biased region" description="Basic and acidic residues" evidence="15">
    <location>
        <begin position="1049"/>
        <end position="1061"/>
    </location>
</feature>
<keyword evidence="12 13" id="KW-0472">Membrane</keyword>
<evidence type="ECO:0000256" key="6">
    <source>
        <dbReference type="ARBA" id="ARBA00022519"/>
    </source>
</evidence>
<dbReference type="NCBIfam" id="NF009536">
    <property type="entry name" value="PRK12901.1"/>
    <property type="match status" value="1"/>
</dbReference>
<dbReference type="Proteomes" id="UP000323866">
    <property type="component" value="Unassembled WGS sequence"/>
</dbReference>
<comment type="similarity">
    <text evidence="2 13 14">Belongs to the SecA family.</text>
</comment>
<keyword evidence="11 13" id="KW-0811">Translocation</keyword>
<accession>A0A5M8QS66</accession>
<gene>
    <name evidence="13 19" type="primary">secA</name>
    <name evidence="20" type="ORF">ACD591_11815</name>
    <name evidence="19" type="ORF">FOE74_02255</name>
</gene>